<keyword evidence="3" id="KW-1185">Reference proteome</keyword>
<dbReference type="Proteomes" id="UP001596303">
    <property type="component" value="Unassembled WGS sequence"/>
</dbReference>
<feature type="transmembrane region" description="Helical" evidence="1">
    <location>
        <begin position="53"/>
        <end position="74"/>
    </location>
</feature>
<evidence type="ECO:0000256" key="1">
    <source>
        <dbReference type="SAM" id="Phobius"/>
    </source>
</evidence>
<sequence>MASTKKGGLRVKFAWLVFILALALPLWFIAAALGSKYGLWGWQFGLGTMTIQLGPMLILGVGIAAVVSLVLGLVKSPRVKPFILSIAALIIVGLIFGRIANMGSVSENVPPIHDIQTDWEDPIQFSDAIMTEREKVDGVNPVEDDPVIAEYAKSRWPDMAGRSVAEVQRESYQPMNTYIAPAPPDVLYAAAYSTLADLGIEIVTADEENYVLEGTYTSQWFGFKDDVAVRIRPKGEGSEMDVRSVSRVGLSDLGANAERVYAILEGVRARIGTPPE</sequence>
<gene>
    <name evidence="2" type="ORF">ACFQDM_04460</name>
</gene>
<keyword evidence="1" id="KW-0812">Transmembrane</keyword>
<comment type="caution">
    <text evidence="2">The sequence shown here is derived from an EMBL/GenBank/DDBJ whole genome shotgun (WGS) entry which is preliminary data.</text>
</comment>
<accession>A0ABW1S7V5</accession>
<dbReference type="InterPro" id="IPR010865">
    <property type="entry name" value="DUF1499"/>
</dbReference>
<feature type="transmembrane region" description="Helical" evidence="1">
    <location>
        <begin position="81"/>
        <end position="100"/>
    </location>
</feature>
<protein>
    <submittedName>
        <fullName evidence="2">DUF1499 domain-containing protein</fullName>
    </submittedName>
</protein>
<keyword evidence="1" id="KW-0472">Membrane</keyword>
<proteinExistence type="predicted"/>
<keyword evidence="1" id="KW-1133">Transmembrane helix</keyword>
<name>A0ABW1S7V5_9PROT</name>
<evidence type="ECO:0000313" key="2">
    <source>
        <dbReference type="EMBL" id="MFC6197316.1"/>
    </source>
</evidence>
<dbReference type="RefSeq" id="WP_377376019.1">
    <property type="nucleotide sequence ID" value="NZ_JBHSSW010000004.1"/>
</dbReference>
<feature type="transmembrane region" description="Helical" evidence="1">
    <location>
        <begin position="12"/>
        <end position="33"/>
    </location>
</feature>
<organism evidence="2 3">
    <name type="scientific">Ponticaulis profundi</name>
    <dbReference type="NCBI Taxonomy" id="2665222"/>
    <lineage>
        <taxon>Bacteria</taxon>
        <taxon>Pseudomonadati</taxon>
        <taxon>Pseudomonadota</taxon>
        <taxon>Alphaproteobacteria</taxon>
        <taxon>Hyphomonadales</taxon>
        <taxon>Hyphomonadaceae</taxon>
        <taxon>Ponticaulis</taxon>
    </lineage>
</organism>
<dbReference type="EMBL" id="JBHSSW010000004">
    <property type="protein sequence ID" value="MFC6197316.1"/>
    <property type="molecule type" value="Genomic_DNA"/>
</dbReference>
<reference evidence="3" key="1">
    <citation type="journal article" date="2019" name="Int. J. Syst. Evol. Microbiol.">
        <title>The Global Catalogue of Microorganisms (GCM) 10K type strain sequencing project: providing services to taxonomists for standard genome sequencing and annotation.</title>
        <authorList>
            <consortium name="The Broad Institute Genomics Platform"/>
            <consortium name="The Broad Institute Genome Sequencing Center for Infectious Disease"/>
            <person name="Wu L."/>
            <person name="Ma J."/>
        </authorList>
    </citation>
    <scope>NUCLEOTIDE SEQUENCE [LARGE SCALE GENOMIC DNA]</scope>
    <source>
        <strain evidence="3">CGMCC-1.15741</strain>
    </source>
</reference>
<evidence type="ECO:0000313" key="3">
    <source>
        <dbReference type="Proteomes" id="UP001596303"/>
    </source>
</evidence>
<dbReference type="Pfam" id="PF07386">
    <property type="entry name" value="DUF1499"/>
    <property type="match status" value="1"/>
</dbReference>